<proteinExistence type="predicted"/>
<organism evidence="1 2">
    <name type="scientific">Oesophagostomum dentatum</name>
    <name type="common">Nodular worm</name>
    <dbReference type="NCBI Taxonomy" id="61180"/>
    <lineage>
        <taxon>Eukaryota</taxon>
        <taxon>Metazoa</taxon>
        <taxon>Ecdysozoa</taxon>
        <taxon>Nematoda</taxon>
        <taxon>Chromadorea</taxon>
        <taxon>Rhabditida</taxon>
        <taxon>Rhabditina</taxon>
        <taxon>Rhabditomorpha</taxon>
        <taxon>Strongyloidea</taxon>
        <taxon>Strongylidae</taxon>
        <taxon>Oesophagostomum</taxon>
    </lineage>
</organism>
<sequence length="68" mass="7590">MLLFQADSLVSARIGMKLFGSARKRNGYGEGTGKVHYICARRQREAMYNQCCLLSLFIGNPSFSLPCI</sequence>
<protein>
    <submittedName>
        <fullName evidence="1">Uncharacterized protein</fullName>
    </submittedName>
</protein>
<dbReference type="AlphaFoldDB" id="A0A0B1SEQ1"/>
<keyword evidence="2" id="KW-1185">Reference proteome</keyword>
<evidence type="ECO:0000313" key="2">
    <source>
        <dbReference type="Proteomes" id="UP000053660"/>
    </source>
</evidence>
<name>A0A0B1SEQ1_OESDE</name>
<accession>A0A0B1SEQ1</accession>
<gene>
    <name evidence="1" type="ORF">OESDEN_18297</name>
</gene>
<dbReference type="EMBL" id="KN583008">
    <property type="protein sequence ID" value="KHJ82012.1"/>
    <property type="molecule type" value="Genomic_DNA"/>
</dbReference>
<evidence type="ECO:0000313" key="1">
    <source>
        <dbReference type="EMBL" id="KHJ82012.1"/>
    </source>
</evidence>
<reference evidence="1 2" key="1">
    <citation type="submission" date="2014-03" db="EMBL/GenBank/DDBJ databases">
        <title>Draft genome of the hookworm Oesophagostomum dentatum.</title>
        <authorList>
            <person name="Mitreva M."/>
        </authorList>
    </citation>
    <scope>NUCLEOTIDE SEQUENCE [LARGE SCALE GENOMIC DNA]</scope>
    <source>
        <strain evidence="1 2">OD-Hann</strain>
    </source>
</reference>
<dbReference type="Proteomes" id="UP000053660">
    <property type="component" value="Unassembled WGS sequence"/>
</dbReference>